<reference evidence="9 10" key="1">
    <citation type="submission" date="2024-10" db="EMBL/GenBank/DDBJ databases">
        <authorList>
            <person name="Topkara A.R."/>
            <person name="Saygin H."/>
        </authorList>
    </citation>
    <scope>NUCLEOTIDE SEQUENCE [LARGE SCALE GENOMIC DNA]</scope>
    <source>
        <strain evidence="9 10">M3C6</strain>
    </source>
</reference>
<dbReference type="SUPFAM" id="SSF51445">
    <property type="entry name" value="(Trans)glycosidases"/>
    <property type="match status" value="1"/>
</dbReference>
<evidence type="ECO:0000259" key="7">
    <source>
        <dbReference type="Pfam" id="PF17801"/>
    </source>
</evidence>
<dbReference type="EC" id="3.2.1.22" evidence="5"/>
<protein>
    <recommendedName>
        <fullName evidence="5">Alpha-galactosidase</fullName>
        <ecNumber evidence="5">3.2.1.22</ecNumber>
    </recommendedName>
    <alternativeName>
        <fullName evidence="5">Melibiase</fullName>
    </alternativeName>
</protein>
<evidence type="ECO:0000256" key="4">
    <source>
        <dbReference type="ARBA" id="ARBA00023295"/>
    </source>
</evidence>
<evidence type="ECO:0000256" key="2">
    <source>
        <dbReference type="ARBA" id="ARBA00022729"/>
    </source>
</evidence>
<dbReference type="InterPro" id="IPR013785">
    <property type="entry name" value="Aldolase_TIM"/>
</dbReference>
<organism evidence="9 10">
    <name type="scientific">Nonomuraea marmarensis</name>
    <dbReference type="NCBI Taxonomy" id="3351344"/>
    <lineage>
        <taxon>Bacteria</taxon>
        <taxon>Bacillati</taxon>
        <taxon>Actinomycetota</taxon>
        <taxon>Actinomycetes</taxon>
        <taxon>Streptosporangiales</taxon>
        <taxon>Streptosporangiaceae</taxon>
        <taxon>Nonomuraea</taxon>
    </lineage>
</organism>
<dbReference type="InterPro" id="IPR041233">
    <property type="entry name" value="Melibiase_C"/>
</dbReference>
<dbReference type="Pfam" id="PF26607">
    <property type="entry name" value="DUF8189"/>
    <property type="match status" value="1"/>
</dbReference>
<dbReference type="RefSeq" id="WP_393172345.1">
    <property type="nucleotide sequence ID" value="NZ_JBICRM010000025.1"/>
</dbReference>
<dbReference type="CDD" id="cd14792">
    <property type="entry name" value="GH27"/>
    <property type="match status" value="1"/>
</dbReference>
<proteinExistence type="inferred from homology"/>
<feature type="chain" id="PRO_5046127128" description="Alpha-galactosidase" evidence="6">
    <location>
        <begin position="29"/>
        <end position="722"/>
    </location>
</feature>
<dbReference type="InterPro" id="IPR017853">
    <property type="entry name" value="GH"/>
</dbReference>
<evidence type="ECO:0000313" key="10">
    <source>
        <dbReference type="Proteomes" id="UP001603978"/>
    </source>
</evidence>
<keyword evidence="4 5" id="KW-0326">Glycosidase</keyword>
<dbReference type="SUPFAM" id="SSF89372">
    <property type="entry name" value="Fucose-specific lectin"/>
    <property type="match status" value="1"/>
</dbReference>
<dbReference type="Gene3D" id="3.20.20.70">
    <property type="entry name" value="Aldolase class I"/>
    <property type="match status" value="1"/>
</dbReference>
<evidence type="ECO:0000256" key="6">
    <source>
        <dbReference type="SAM" id="SignalP"/>
    </source>
</evidence>
<dbReference type="PANTHER" id="PTHR11452:SF75">
    <property type="entry name" value="ALPHA-GALACTOSIDASE MEL1"/>
    <property type="match status" value="1"/>
</dbReference>
<dbReference type="Proteomes" id="UP001603978">
    <property type="component" value="Unassembled WGS sequence"/>
</dbReference>
<evidence type="ECO:0000256" key="5">
    <source>
        <dbReference type="RuleBase" id="RU361168"/>
    </source>
</evidence>
<dbReference type="InterPro" id="IPR013780">
    <property type="entry name" value="Glyco_hydro_b"/>
</dbReference>
<dbReference type="Pfam" id="PF17801">
    <property type="entry name" value="Melibiase_C"/>
    <property type="match status" value="1"/>
</dbReference>
<keyword evidence="5" id="KW-1015">Disulfide bond</keyword>
<comment type="caution">
    <text evidence="9">The sequence shown here is derived from an EMBL/GenBank/DDBJ whole genome shotgun (WGS) entry which is preliminary data.</text>
</comment>
<keyword evidence="10" id="KW-1185">Reference proteome</keyword>
<evidence type="ECO:0000256" key="1">
    <source>
        <dbReference type="ARBA" id="ARBA00009743"/>
    </source>
</evidence>
<evidence type="ECO:0000256" key="3">
    <source>
        <dbReference type="ARBA" id="ARBA00022801"/>
    </source>
</evidence>
<keyword evidence="2 6" id="KW-0732">Signal</keyword>
<dbReference type="InterPro" id="IPR058502">
    <property type="entry name" value="PLL-like_beta-prop"/>
</dbReference>
<sequence length="722" mass="77155">MARRLRALLSALSVTVLTLTVSTATASAAEAPDQGAPAYYDSGHAPVPYMGWNTYYAGFLPYSTDPDKYLGAQSIKRVARHLVDSGLTAAGYDIVWLDGGWNLAATESGGDPVSHSMGRDAQGNLRYDPERWRFDPAEPADAATNGLRQLTDYLHSLGLKAGIYTDAGPDIPTSCGVSSGGHYKQDADQFVAWGFDALKVDFLCGVTADLDPVTTYRAVSQAVAGRMILNICNPVTTDWGDYPLERTAIHSYSFGATIADSWRTGTDSAFYNSDGNEWTYFKRALGVNSYHPEANGPGHYNDPDYLLPTHGLTFEEARTQFGMWAIMSAPLIIGTDVTAFDAATTDLFKNPEVIAVDRDPLAIQGVRVAGSGLEVWSKRLSVRGTRAVALFNQTDSDAPITVNFADTGLAGTVRVRRLWERQDAGSFQTSYTATVPKHGVVLLKLTGAESVLGDNLGGDASASPAIVRQGATQIAFVRGGDGALYQQRSSDGAWPQQWTKLGGPVRGTILGQPAAVVTSDKRLDIFVRGTDNAIWQRTYTGRKWGPWLCRGGSAADAPGIAWTSPDSWTLFVTGTEGRVKYRTQSSGWSDLGSPTNGVVYGRPSAVAGPGHRIDVAVRGNDDHLYFQTLTGGQWSGWQLGDGTISGSPTLTATGTGMSVFARAADYKLWRRDFSGGQWGGWYQPASWASDTFTGALGVAPTPDGKIAAVVAGTDGHVHLATL</sequence>
<keyword evidence="3 5" id="KW-0378">Hydrolase</keyword>
<feature type="domain" description="Alpha galactosidase C-terminal" evidence="7">
    <location>
        <begin position="372"/>
        <end position="445"/>
    </location>
</feature>
<dbReference type="PRINTS" id="PR00740">
    <property type="entry name" value="GLHYDRLASE27"/>
</dbReference>
<dbReference type="SUPFAM" id="SSF51011">
    <property type="entry name" value="Glycosyl hydrolase domain"/>
    <property type="match status" value="1"/>
</dbReference>
<comment type="catalytic activity">
    <reaction evidence="5">
        <text>Hydrolysis of terminal, non-reducing alpha-D-galactose residues in alpha-D-galactosides, including galactose oligosaccharides, galactomannans and galactolipids.</text>
        <dbReference type="EC" id="3.2.1.22"/>
    </reaction>
</comment>
<dbReference type="Gene3D" id="2.120.10.70">
    <property type="entry name" value="Fucose-specific lectin"/>
    <property type="match status" value="1"/>
</dbReference>
<accession>A0ABW7AM02</accession>
<dbReference type="InterPro" id="IPR002241">
    <property type="entry name" value="Glyco_hydro_27"/>
</dbReference>
<evidence type="ECO:0000313" key="9">
    <source>
        <dbReference type="EMBL" id="MFG1708119.1"/>
    </source>
</evidence>
<gene>
    <name evidence="9" type="ORF">ACFLIM_33410</name>
</gene>
<evidence type="ECO:0000259" key="8">
    <source>
        <dbReference type="Pfam" id="PF26607"/>
    </source>
</evidence>
<dbReference type="Gene3D" id="2.60.40.1180">
    <property type="entry name" value="Golgi alpha-mannosidase II"/>
    <property type="match status" value="1"/>
</dbReference>
<dbReference type="PANTHER" id="PTHR11452">
    <property type="entry name" value="ALPHA-GALACTOSIDASE/ALPHA-N-ACETYLGALACTOSAMINIDASE"/>
    <property type="match status" value="1"/>
</dbReference>
<comment type="similarity">
    <text evidence="1 5">Belongs to the glycosyl hydrolase 27 family.</text>
</comment>
<dbReference type="Pfam" id="PF16499">
    <property type="entry name" value="Melibiase_2"/>
    <property type="match status" value="1"/>
</dbReference>
<name>A0ABW7AM02_9ACTN</name>
<feature type="domain" description="PLL-like beta propeller" evidence="8">
    <location>
        <begin position="455"/>
        <end position="715"/>
    </location>
</feature>
<dbReference type="EMBL" id="JBICRM010000025">
    <property type="protein sequence ID" value="MFG1708119.1"/>
    <property type="molecule type" value="Genomic_DNA"/>
</dbReference>
<feature type="signal peptide" evidence="6">
    <location>
        <begin position="1"/>
        <end position="28"/>
    </location>
</feature>